<protein>
    <submittedName>
        <fullName evidence="3">Uncharacterized protein</fullName>
    </submittedName>
</protein>
<name>A0A1Z1LWF2_9CAUD</name>
<evidence type="ECO:0000256" key="1">
    <source>
        <dbReference type="SAM" id="Coils"/>
    </source>
</evidence>
<feature type="coiled-coil region" evidence="1">
    <location>
        <begin position="59"/>
        <end position="93"/>
    </location>
</feature>
<sequence>MKEEMMTTGFTGGDAATGPTAGYDPVMKFRRKLKDKKKEEKKGYHVMPDGTMMPGNTHKEEKDHEVSMAQAQLKKAEKNIKTLKKKLGNKEKNIPAWVQAKITDTEHNTDAAAGYTTESRENPTMPSRLFQYKVSIPEVGDTIIFANSPAELAQKMRLLINPRYRGDIKIERIFPGEAGKFYMDKRQKALRNVREQDDKQMQMQMTQQQIANEKKKVEMKKMEMQKQLQKKIQSLKLKARTGGAQQTVDR</sequence>
<proteinExistence type="predicted"/>
<dbReference type="Proteomes" id="UP000225351">
    <property type="component" value="Segment"/>
</dbReference>
<dbReference type="RefSeq" id="YP_010090380.1">
    <property type="nucleotide sequence ID" value="NC_055719.1"/>
</dbReference>
<feature type="region of interest" description="Disordered" evidence="2">
    <location>
        <begin position="1"/>
        <end position="55"/>
    </location>
</feature>
<accession>A0A1Z1LWF2</accession>
<dbReference type="GeneID" id="65107852"/>
<dbReference type="EMBL" id="KY945241">
    <property type="protein sequence ID" value="ARW56994.1"/>
    <property type="molecule type" value="Genomic_RNA"/>
</dbReference>
<keyword evidence="4" id="KW-1185">Reference proteome</keyword>
<organism evidence="3 4">
    <name type="scientific">Synechococcus phage S-H35</name>
    <dbReference type="NCBI Taxonomy" id="1983572"/>
    <lineage>
        <taxon>Viruses</taxon>
        <taxon>Duplodnaviria</taxon>
        <taxon>Heunggongvirae</taxon>
        <taxon>Uroviricota</taxon>
        <taxon>Caudoviricetes</taxon>
        <taxon>Pantevenvirales</taxon>
        <taxon>Kyanoviridae</taxon>
        <taxon>Shandvirus</taxon>
        <taxon>Shandvirus sh35</taxon>
    </lineage>
</organism>
<evidence type="ECO:0000313" key="4">
    <source>
        <dbReference type="Proteomes" id="UP000225351"/>
    </source>
</evidence>
<evidence type="ECO:0000256" key="2">
    <source>
        <dbReference type="SAM" id="MobiDB-lite"/>
    </source>
</evidence>
<keyword evidence="1" id="KW-0175">Coiled coil</keyword>
<evidence type="ECO:0000313" key="3">
    <source>
        <dbReference type="EMBL" id="ARW56994.1"/>
    </source>
</evidence>
<feature type="compositionally biased region" description="Low complexity" evidence="2">
    <location>
        <begin position="7"/>
        <end position="22"/>
    </location>
</feature>
<reference evidence="3 4" key="1">
    <citation type="submission" date="2017-04" db="EMBL/GenBank/DDBJ databases">
        <title>Isolation and Genetic Analysis of a Novel Cyanophage S-H35 from the Bohai Sea.</title>
        <authorList>
            <person name="Xu X."/>
        </authorList>
    </citation>
    <scope>NUCLEOTIDE SEQUENCE [LARGE SCALE GENOMIC DNA]</scope>
</reference>
<dbReference type="KEGG" id="vg:65107852"/>
<feature type="coiled-coil region" evidence="1">
    <location>
        <begin position="203"/>
        <end position="230"/>
    </location>
</feature>